<name>A0AAN8EJE2_9EURO</name>
<gene>
    <name evidence="12" type="ORF">OHC33_001611</name>
</gene>
<keyword evidence="8 9" id="KW-0472">Membrane</keyword>
<evidence type="ECO:0000256" key="1">
    <source>
        <dbReference type="ARBA" id="ARBA00004273"/>
    </source>
</evidence>
<evidence type="ECO:0000256" key="9">
    <source>
        <dbReference type="PIRNR" id="PIRNR007871"/>
    </source>
</evidence>
<reference evidence="12 13" key="1">
    <citation type="submission" date="2022-12" db="EMBL/GenBank/DDBJ databases">
        <title>Genomic features and morphological characterization of a novel Knufia sp. strain isolated from spacecraft assembly facility.</title>
        <authorList>
            <person name="Teixeira M."/>
            <person name="Chander A.M."/>
            <person name="Stajich J.E."/>
            <person name="Venkateswaran K."/>
        </authorList>
    </citation>
    <scope>NUCLEOTIDE SEQUENCE [LARGE SCALE GENOMIC DNA]</scope>
    <source>
        <strain evidence="12 13">FJI-L2-BK-P2</strain>
    </source>
</reference>
<evidence type="ECO:0000256" key="6">
    <source>
        <dbReference type="ARBA" id="ARBA00022989"/>
    </source>
</evidence>
<evidence type="ECO:0000256" key="7">
    <source>
        <dbReference type="ARBA" id="ARBA00023128"/>
    </source>
</evidence>
<dbReference type="PIRSF" id="PIRSF007871">
    <property type="entry name" value="Cox20"/>
    <property type="match status" value="1"/>
</dbReference>
<organism evidence="12 13">
    <name type="scientific">Knufia fluminis</name>
    <dbReference type="NCBI Taxonomy" id="191047"/>
    <lineage>
        <taxon>Eukaryota</taxon>
        <taxon>Fungi</taxon>
        <taxon>Dikarya</taxon>
        <taxon>Ascomycota</taxon>
        <taxon>Pezizomycotina</taxon>
        <taxon>Eurotiomycetes</taxon>
        <taxon>Chaetothyriomycetidae</taxon>
        <taxon>Chaetothyriales</taxon>
        <taxon>Trichomeriaceae</taxon>
        <taxon>Knufia</taxon>
    </lineage>
</organism>
<accession>A0AAN8EJE2</accession>
<evidence type="ECO:0000313" key="13">
    <source>
        <dbReference type="Proteomes" id="UP001316803"/>
    </source>
</evidence>
<feature type="region of interest" description="Disordered" evidence="10">
    <location>
        <begin position="189"/>
        <end position="221"/>
    </location>
</feature>
<comment type="caution">
    <text evidence="12">The sequence shown here is derived from an EMBL/GenBank/DDBJ whole genome shotgun (WGS) entry which is preliminary data.</text>
</comment>
<dbReference type="Pfam" id="PF12597">
    <property type="entry name" value="Cox20"/>
    <property type="match status" value="1"/>
</dbReference>
<keyword evidence="5 9" id="KW-0999">Mitochondrion inner membrane</keyword>
<evidence type="ECO:0000256" key="4">
    <source>
        <dbReference type="ARBA" id="ARBA00022692"/>
    </source>
</evidence>
<evidence type="ECO:0000256" key="2">
    <source>
        <dbReference type="ARBA" id="ARBA00009575"/>
    </source>
</evidence>
<keyword evidence="6 11" id="KW-1133">Transmembrane helix</keyword>
<keyword evidence="4 11" id="KW-0812">Transmembrane</keyword>
<feature type="transmembrane region" description="Helical" evidence="11">
    <location>
        <begin position="147"/>
        <end position="164"/>
    </location>
</feature>
<dbReference type="EMBL" id="JAKLMC020000003">
    <property type="protein sequence ID" value="KAK5957239.1"/>
    <property type="molecule type" value="Genomic_DNA"/>
</dbReference>
<keyword evidence="7 9" id="KW-0496">Mitochondrion</keyword>
<dbReference type="PANTHER" id="PTHR31586">
    <property type="entry name" value="CYTOCHROME C OXIDASE PROTEIN 20"/>
    <property type="match status" value="1"/>
</dbReference>
<evidence type="ECO:0000313" key="12">
    <source>
        <dbReference type="EMBL" id="KAK5957239.1"/>
    </source>
</evidence>
<comment type="function">
    <text evidence="9">Involved in the assembly of the cytochrome c oxidase complex.</text>
</comment>
<dbReference type="Proteomes" id="UP001316803">
    <property type="component" value="Unassembled WGS sequence"/>
</dbReference>
<keyword evidence="13" id="KW-1185">Reference proteome</keyword>
<dbReference type="AlphaFoldDB" id="A0AAN8EJE2"/>
<feature type="region of interest" description="Disordered" evidence="10">
    <location>
        <begin position="1"/>
        <end position="57"/>
    </location>
</feature>
<evidence type="ECO:0000256" key="10">
    <source>
        <dbReference type="SAM" id="MobiDB-lite"/>
    </source>
</evidence>
<evidence type="ECO:0000256" key="11">
    <source>
        <dbReference type="SAM" id="Phobius"/>
    </source>
</evidence>
<comment type="subcellular location">
    <subcellularLocation>
        <location evidence="1 9">Mitochondrion inner membrane</location>
    </subcellularLocation>
</comment>
<dbReference type="PANTHER" id="PTHR31586:SF1">
    <property type="entry name" value="CYTOCHROME C OXIDASE ASSEMBLY PROTEIN COX20, MITOCHONDRIAL"/>
    <property type="match status" value="1"/>
</dbReference>
<comment type="similarity">
    <text evidence="2 9">Belongs to the COX20 family.</text>
</comment>
<sequence>MAPTDPPPSTASTNPATPPPSSTEYPDLTEQNESQKEEIRRPRRPRPKHEFPETQAGKMWKAFGNPEGGPVNEMPGGTFNTAGGKPKEPTWRDAFNYDVFNNPNKPAFYQSACARDSLLVGIGAGGAVGGLRFIIRGLNKSYVTTNYAVATFALAATGMHVWCSRRRAEEAKGMAAAVVGMKMLHEKRAREEAEKKRADEERRRLEEEERIRSKRWWDPWS</sequence>
<dbReference type="GO" id="GO:0005743">
    <property type="term" value="C:mitochondrial inner membrane"/>
    <property type="evidence" value="ECO:0007669"/>
    <property type="project" value="UniProtKB-SubCell"/>
</dbReference>
<evidence type="ECO:0000256" key="3">
    <source>
        <dbReference type="ARBA" id="ARBA00017689"/>
    </source>
</evidence>
<evidence type="ECO:0000256" key="8">
    <source>
        <dbReference type="ARBA" id="ARBA00023136"/>
    </source>
</evidence>
<dbReference type="InterPro" id="IPR022533">
    <property type="entry name" value="Cox20"/>
</dbReference>
<evidence type="ECO:0000256" key="5">
    <source>
        <dbReference type="ARBA" id="ARBA00022792"/>
    </source>
</evidence>
<dbReference type="GO" id="GO:0033617">
    <property type="term" value="P:mitochondrial respiratory chain complex IV assembly"/>
    <property type="evidence" value="ECO:0007669"/>
    <property type="project" value="InterPro"/>
</dbReference>
<protein>
    <recommendedName>
        <fullName evidence="3 9">Cytochrome c oxidase assembly protein COX20, mitochondrial</fullName>
    </recommendedName>
</protein>
<proteinExistence type="inferred from homology"/>